<evidence type="ECO:0000256" key="3">
    <source>
        <dbReference type="ARBA" id="ARBA00022691"/>
    </source>
</evidence>
<keyword evidence="3" id="KW-0949">S-adenosyl-L-methionine</keyword>
<gene>
    <name evidence="5" type="ORF">METZ01_LOCUS501047</name>
</gene>
<feature type="non-terminal residue" evidence="5">
    <location>
        <position position="214"/>
    </location>
</feature>
<evidence type="ECO:0000256" key="2">
    <source>
        <dbReference type="ARBA" id="ARBA00022679"/>
    </source>
</evidence>
<dbReference type="EMBL" id="UINC01220329">
    <property type="protein sequence ID" value="SVE48193.1"/>
    <property type="molecule type" value="Genomic_DNA"/>
</dbReference>
<dbReference type="InterPro" id="IPR029063">
    <property type="entry name" value="SAM-dependent_MTases_sf"/>
</dbReference>
<dbReference type="GO" id="GO:0008168">
    <property type="term" value="F:methyltransferase activity"/>
    <property type="evidence" value="ECO:0007669"/>
    <property type="project" value="UniProtKB-KW"/>
</dbReference>
<keyword evidence="2" id="KW-0808">Transferase</keyword>
<protein>
    <recommendedName>
        <fullName evidence="4">S-adenosylmethionine-dependent methyltransferase domain-containing protein</fullName>
    </recommendedName>
</protein>
<dbReference type="PANTHER" id="PTHR43042">
    <property type="entry name" value="SAM-DEPENDENT METHYLTRANSFERASE"/>
    <property type="match status" value="1"/>
</dbReference>
<dbReference type="InterPro" id="IPR019614">
    <property type="entry name" value="SAM-dep_methyl-trfase"/>
</dbReference>
<proteinExistence type="predicted"/>
<evidence type="ECO:0000256" key="1">
    <source>
        <dbReference type="ARBA" id="ARBA00022603"/>
    </source>
</evidence>
<feature type="non-terminal residue" evidence="5">
    <location>
        <position position="1"/>
    </location>
</feature>
<dbReference type="PANTHER" id="PTHR43042:SF3">
    <property type="entry name" value="RIBOSOMAL RNA LARGE SUBUNIT METHYLTRANSFERASE YWBD-RELATED"/>
    <property type="match status" value="1"/>
</dbReference>
<dbReference type="SUPFAM" id="SSF53335">
    <property type="entry name" value="S-adenosyl-L-methionine-dependent methyltransferases"/>
    <property type="match status" value="1"/>
</dbReference>
<feature type="domain" description="S-adenosylmethionine-dependent methyltransferase" evidence="4">
    <location>
        <begin position="91"/>
        <end position="201"/>
    </location>
</feature>
<keyword evidence="1" id="KW-0489">Methyltransferase</keyword>
<evidence type="ECO:0000313" key="5">
    <source>
        <dbReference type="EMBL" id="SVE48193.1"/>
    </source>
</evidence>
<dbReference type="GO" id="GO:0032259">
    <property type="term" value="P:methylation"/>
    <property type="evidence" value="ECO:0007669"/>
    <property type="project" value="UniProtKB-KW"/>
</dbReference>
<organism evidence="5">
    <name type="scientific">marine metagenome</name>
    <dbReference type="NCBI Taxonomy" id="408172"/>
    <lineage>
        <taxon>unclassified sequences</taxon>
        <taxon>metagenomes</taxon>
        <taxon>ecological metagenomes</taxon>
    </lineage>
</organism>
<dbReference type="Pfam" id="PF10672">
    <property type="entry name" value="Methyltrans_SAM"/>
    <property type="match status" value="1"/>
</dbReference>
<reference evidence="5" key="1">
    <citation type="submission" date="2018-05" db="EMBL/GenBank/DDBJ databases">
        <authorList>
            <person name="Lanie J.A."/>
            <person name="Ng W.-L."/>
            <person name="Kazmierczak K.M."/>
            <person name="Andrzejewski T.M."/>
            <person name="Davidsen T.M."/>
            <person name="Wayne K.J."/>
            <person name="Tettelin H."/>
            <person name="Glass J.I."/>
            <person name="Rusch D."/>
            <person name="Podicherti R."/>
            <person name="Tsui H.-C.T."/>
            <person name="Winkler M.E."/>
        </authorList>
    </citation>
    <scope>NUCLEOTIDE SEQUENCE</scope>
</reference>
<dbReference type="Gene3D" id="3.40.50.150">
    <property type="entry name" value="Vaccinia Virus protein VP39"/>
    <property type="match status" value="1"/>
</dbReference>
<evidence type="ECO:0000259" key="4">
    <source>
        <dbReference type="Pfam" id="PF10672"/>
    </source>
</evidence>
<dbReference type="AlphaFoldDB" id="A0A383DVA6"/>
<sequence length="214" mass="23770">VTPTELPATWRAALENRREHFDLADPDQCLRLLHAEDESLRCDRFGKVCWFYRYPSTDSGQGGSPPYGALTSAAGARHWHVHDMYDRGGNPHARRHASSVDAPDAWCASENGLRFELRADSGQSPGLFLDQRDNRAWVRRHAEGARILNLFAYTGGFGIAALAGGATQVVQVDVSRVYLDWARTNAALNGIDDERTEYSGVDARLFVDGCHRRG</sequence>
<dbReference type="CDD" id="cd02440">
    <property type="entry name" value="AdoMet_MTases"/>
    <property type="match status" value="1"/>
</dbReference>
<name>A0A383DVA6_9ZZZZ</name>
<accession>A0A383DVA6</accession>